<protein>
    <recommendedName>
        <fullName evidence="5">ANTAR domain-containing protein</fullName>
    </recommendedName>
</protein>
<dbReference type="SUPFAM" id="SSF52172">
    <property type="entry name" value="CheY-like"/>
    <property type="match status" value="1"/>
</dbReference>
<comment type="caution">
    <text evidence="6">The sequence shown here is derived from an EMBL/GenBank/DDBJ whole genome shotgun (WGS) entry which is preliminary data.</text>
</comment>
<sequence length="245" mass="26187">MGASTGGMQERGIHGDIERLARDLHGAPGQMWTTPDTLLADVTQAAVDILPGVDHSAVTLVVKSTHKSHRPSLESTAATSAVAVAVDQIQHTLGEGPCVAAAWRQRSVRIDDLADESRWPRFALAIIEQTPVRAAMAIQLFTNGEELGALNLYSETPNSFSDDLEDLAHQLSTHAAIALSGSRRGQQFRSALASRDTIGQAKGIIMERFGIDAVAAFQLLRRLSQESNTALAVIAEQLVSGVHNP</sequence>
<dbReference type="Pfam" id="PF03861">
    <property type="entry name" value="ANTAR"/>
    <property type="match status" value="1"/>
</dbReference>
<dbReference type="EMBL" id="BANX01000005">
    <property type="protein sequence ID" value="GAC67110.1"/>
    <property type="molecule type" value="Genomic_DNA"/>
</dbReference>
<name>M0QES6_9ACTN</name>
<dbReference type="eggNOG" id="COG2203">
    <property type="taxonomic scope" value="Bacteria"/>
</dbReference>
<dbReference type="SUPFAM" id="SSF55781">
    <property type="entry name" value="GAF domain-like"/>
    <property type="match status" value="1"/>
</dbReference>
<dbReference type="SMART" id="SM01012">
    <property type="entry name" value="ANTAR"/>
    <property type="match status" value="1"/>
</dbReference>
<feature type="domain" description="ANTAR" evidence="5">
    <location>
        <begin position="178"/>
        <end position="239"/>
    </location>
</feature>
<dbReference type="AlphaFoldDB" id="M0QES6"/>
<dbReference type="STRING" id="1223545.GS4_05_03230"/>
<evidence type="ECO:0000259" key="5">
    <source>
        <dbReference type="PROSITE" id="PS50921"/>
    </source>
</evidence>
<evidence type="ECO:0000256" key="4">
    <source>
        <dbReference type="ARBA" id="ARBA00023163"/>
    </source>
</evidence>
<evidence type="ECO:0000256" key="2">
    <source>
        <dbReference type="ARBA" id="ARBA00022777"/>
    </source>
</evidence>
<gene>
    <name evidence="6" type="ORF">GS4_05_03230</name>
</gene>
<dbReference type="InterPro" id="IPR003018">
    <property type="entry name" value="GAF"/>
</dbReference>
<dbReference type="InterPro" id="IPR012074">
    <property type="entry name" value="GAF_ANTAR"/>
</dbReference>
<organism evidence="6 7">
    <name type="scientific">Gordonia soli NBRC 108243</name>
    <dbReference type="NCBI Taxonomy" id="1223545"/>
    <lineage>
        <taxon>Bacteria</taxon>
        <taxon>Bacillati</taxon>
        <taxon>Actinomycetota</taxon>
        <taxon>Actinomycetes</taxon>
        <taxon>Mycobacteriales</taxon>
        <taxon>Gordoniaceae</taxon>
        <taxon>Gordonia</taxon>
    </lineage>
</organism>
<keyword evidence="1" id="KW-0808">Transferase</keyword>
<evidence type="ECO:0000256" key="1">
    <source>
        <dbReference type="ARBA" id="ARBA00022679"/>
    </source>
</evidence>
<accession>M0QES6</accession>
<keyword evidence="7" id="KW-1185">Reference proteome</keyword>
<dbReference type="InterPro" id="IPR011006">
    <property type="entry name" value="CheY-like_superfamily"/>
</dbReference>
<dbReference type="PIRSF" id="PIRSF036625">
    <property type="entry name" value="GAF_ANTAR"/>
    <property type="match status" value="1"/>
</dbReference>
<evidence type="ECO:0000313" key="7">
    <source>
        <dbReference type="Proteomes" id="UP000011666"/>
    </source>
</evidence>
<dbReference type="PROSITE" id="PS50921">
    <property type="entry name" value="ANTAR"/>
    <property type="match status" value="1"/>
</dbReference>
<dbReference type="Proteomes" id="UP000011666">
    <property type="component" value="Unassembled WGS sequence"/>
</dbReference>
<dbReference type="GO" id="GO:0003723">
    <property type="term" value="F:RNA binding"/>
    <property type="evidence" value="ECO:0007669"/>
    <property type="project" value="InterPro"/>
</dbReference>
<dbReference type="RefSeq" id="WP_007617945.1">
    <property type="nucleotide sequence ID" value="NZ_BANX01000005.1"/>
</dbReference>
<dbReference type="Gene3D" id="1.10.10.10">
    <property type="entry name" value="Winged helix-like DNA-binding domain superfamily/Winged helix DNA-binding domain"/>
    <property type="match status" value="1"/>
</dbReference>
<keyword evidence="3" id="KW-0805">Transcription regulation</keyword>
<dbReference type="InterPro" id="IPR029016">
    <property type="entry name" value="GAF-like_dom_sf"/>
</dbReference>
<keyword evidence="2" id="KW-0418">Kinase</keyword>
<dbReference type="GO" id="GO:0016301">
    <property type="term" value="F:kinase activity"/>
    <property type="evidence" value="ECO:0007669"/>
    <property type="project" value="UniProtKB-KW"/>
</dbReference>
<evidence type="ECO:0000313" key="6">
    <source>
        <dbReference type="EMBL" id="GAC67110.1"/>
    </source>
</evidence>
<dbReference type="SMART" id="SM00065">
    <property type="entry name" value="GAF"/>
    <property type="match status" value="1"/>
</dbReference>
<dbReference type="InterPro" id="IPR036388">
    <property type="entry name" value="WH-like_DNA-bd_sf"/>
</dbReference>
<dbReference type="InterPro" id="IPR005561">
    <property type="entry name" value="ANTAR"/>
</dbReference>
<evidence type="ECO:0000256" key="3">
    <source>
        <dbReference type="ARBA" id="ARBA00023015"/>
    </source>
</evidence>
<proteinExistence type="predicted"/>
<dbReference type="Gene3D" id="3.30.450.40">
    <property type="match status" value="1"/>
</dbReference>
<dbReference type="Pfam" id="PF13185">
    <property type="entry name" value="GAF_2"/>
    <property type="match status" value="1"/>
</dbReference>
<keyword evidence="4" id="KW-0804">Transcription</keyword>
<reference evidence="6 7" key="1">
    <citation type="submission" date="2013-01" db="EMBL/GenBank/DDBJ databases">
        <title>Whole genome shotgun sequence of Gordonia soli NBRC 108243.</title>
        <authorList>
            <person name="Isaki-Nakamura S."/>
            <person name="Hosoyama A."/>
            <person name="Tsuchikane K."/>
            <person name="Ando Y."/>
            <person name="Baba S."/>
            <person name="Ohji S."/>
            <person name="Hamada M."/>
            <person name="Tamura T."/>
            <person name="Yamazoe A."/>
            <person name="Yamazaki S."/>
            <person name="Fujita N."/>
        </authorList>
    </citation>
    <scope>NUCLEOTIDE SEQUENCE [LARGE SCALE GENOMIC DNA]</scope>
    <source>
        <strain evidence="6 7">NBRC 108243</strain>
    </source>
</reference>